<dbReference type="CDD" id="cd00814">
    <property type="entry name" value="MetRS_core"/>
    <property type="match status" value="1"/>
</dbReference>
<accession>A0A1B6DHK9</accession>
<evidence type="ECO:0000256" key="7">
    <source>
        <dbReference type="ARBA" id="ARBA00022598"/>
    </source>
</evidence>
<dbReference type="CDD" id="cd00939">
    <property type="entry name" value="MetRS_RNA"/>
    <property type="match status" value="1"/>
</dbReference>
<dbReference type="Pfam" id="PF00458">
    <property type="entry name" value="WHEP-TRS"/>
    <property type="match status" value="1"/>
</dbReference>
<dbReference type="SUPFAM" id="SSF52374">
    <property type="entry name" value="Nucleotidylyl transferase"/>
    <property type="match status" value="1"/>
</dbReference>
<dbReference type="InterPro" id="IPR015413">
    <property type="entry name" value="Methionyl/Leucyl_tRNA_Synth"/>
</dbReference>
<dbReference type="InterPro" id="IPR009080">
    <property type="entry name" value="tRNAsynth_Ia_anticodon-bd"/>
</dbReference>
<dbReference type="PRINTS" id="PR01041">
    <property type="entry name" value="TRNASYNTHMET"/>
</dbReference>
<dbReference type="GO" id="GO:0005524">
    <property type="term" value="F:ATP binding"/>
    <property type="evidence" value="ECO:0007669"/>
    <property type="project" value="UniProtKB-KW"/>
</dbReference>
<dbReference type="InterPro" id="IPR023458">
    <property type="entry name" value="Met-tRNA_ligase_1"/>
</dbReference>
<gene>
    <name evidence="19" type="ORF">g.6527</name>
</gene>
<dbReference type="Pfam" id="PF09334">
    <property type="entry name" value="tRNA-synt_1g"/>
    <property type="match status" value="1"/>
</dbReference>
<evidence type="ECO:0000256" key="2">
    <source>
        <dbReference type="ARBA" id="ARBA00005594"/>
    </source>
</evidence>
<dbReference type="EC" id="6.1.1.10" evidence="3"/>
<dbReference type="InterPro" id="IPR009068">
    <property type="entry name" value="uS15_NS1_RNA-bd_sf"/>
</dbReference>
<comment type="similarity">
    <text evidence="2 15">Belongs to the class-I aminoacyl-tRNA synthetase family.</text>
</comment>
<dbReference type="InterPro" id="IPR029038">
    <property type="entry name" value="MetRS_Zn"/>
</dbReference>
<evidence type="ECO:0000259" key="18">
    <source>
        <dbReference type="PROSITE" id="PS51185"/>
    </source>
</evidence>
<dbReference type="EMBL" id="GEDC01012193">
    <property type="protein sequence ID" value="JAS25105.1"/>
    <property type="molecule type" value="Transcribed_RNA"/>
</dbReference>
<dbReference type="InterPro" id="IPR041872">
    <property type="entry name" value="Anticodon_Met"/>
</dbReference>
<keyword evidence="7 15" id="KW-0436">Ligase</keyword>
<organism evidence="19">
    <name type="scientific">Clastoptera arizonana</name>
    <name type="common">Arizona spittle bug</name>
    <dbReference type="NCBI Taxonomy" id="38151"/>
    <lineage>
        <taxon>Eukaryota</taxon>
        <taxon>Metazoa</taxon>
        <taxon>Ecdysozoa</taxon>
        <taxon>Arthropoda</taxon>
        <taxon>Hexapoda</taxon>
        <taxon>Insecta</taxon>
        <taxon>Pterygota</taxon>
        <taxon>Neoptera</taxon>
        <taxon>Paraneoptera</taxon>
        <taxon>Hemiptera</taxon>
        <taxon>Auchenorrhyncha</taxon>
        <taxon>Cercopoidea</taxon>
        <taxon>Clastopteridae</taxon>
        <taxon>Clastoptera</taxon>
    </lineage>
</organism>
<feature type="region of interest" description="Disordered" evidence="16">
    <location>
        <begin position="879"/>
        <end position="899"/>
    </location>
</feature>
<dbReference type="FunFam" id="2.20.28.20:FF:000001">
    <property type="entry name" value="Methionine--tRNA ligase"/>
    <property type="match status" value="1"/>
</dbReference>
<comment type="subcellular location">
    <subcellularLocation>
        <location evidence="1">Cytoplasm</location>
    </subcellularLocation>
</comment>
<dbReference type="SUPFAM" id="SSF57770">
    <property type="entry name" value="Methionyl-tRNA synthetase (MetRS), Zn-domain"/>
    <property type="match status" value="1"/>
</dbReference>
<keyword evidence="11 15" id="KW-0648">Protein biosynthesis</keyword>
<dbReference type="Pfam" id="PF18485">
    <property type="entry name" value="GST_N_5"/>
    <property type="match status" value="1"/>
</dbReference>
<dbReference type="GO" id="GO:0017101">
    <property type="term" value="C:aminoacyl-tRNA synthetase multienzyme complex"/>
    <property type="evidence" value="ECO:0007669"/>
    <property type="project" value="UniProtKB-ARBA"/>
</dbReference>
<dbReference type="SUPFAM" id="SSF47060">
    <property type="entry name" value="S15/NS1 RNA-binding domain"/>
    <property type="match status" value="1"/>
</dbReference>
<feature type="domain" description="GST C-terminal" evidence="17">
    <location>
        <begin position="69"/>
        <end position="183"/>
    </location>
</feature>
<dbReference type="InterPro" id="IPR036282">
    <property type="entry name" value="Glutathione-S-Trfase_C_sf"/>
</dbReference>
<keyword evidence="12 15" id="KW-0030">Aminoacyl-tRNA synthetase</keyword>
<dbReference type="Gene3D" id="3.40.30.10">
    <property type="entry name" value="Glutaredoxin"/>
    <property type="match status" value="1"/>
</dbReference>
<dbReference type="CDD" id="cd07957">
    <property type="entry name" value="Anticodon_Ia_Met"/>
    <property type="match status" value="1"/>
</dbReference>
<dbReference type="GO" id="GO:0004825">
    <property type="term" value="F:methionine-tRNA ligase activity"/>
    <property type="evidence" value="ECO:0007669"/>
    <property type="project" value="UniProtKB-EC"/>
</dbReference>
<feature type="domain" description="WHEP-TRS" evidence="18">
    <location>
        <begin position="834"/>
        <end position="889"/>
    </location>
</feature>
<dbReference type="Gene3D" id="3.40.50.620">
    <property type="entry name" value="HUPs"/>
    <property type="match status" value="1"/>
</dbReference>
<comment type="catalytic activity">
    <reaction evidence="14">
        <text>tRNA(Met) + L-methionine + ATP = L-methionyl-tRNA(Met) + AMP + diphosphate</text>
        <dbReference type="Rhea" id="RHEA:13481"/>
        <dbReference type="Rhea" id="RHEA-COMP:9667"/>
        <dbReference type="Rhea" id="RHEA-COMP:9698"/>
        <dbReference type="ChEBI" id="CHEBI:30616"/>
        <dbReference type="ChEBI" id="CHEBI:33019"/>
        <dbReference type="ChEBI" id="CHEBI:57844"/>
        <dbReference type="ChEBI" id="CHEBI:78442"/>
        <dbReference type="ChEBI" id="CHEBI:78530"/>
        <dbReference type="ChEBI" id="CHEBI:456215"/>
        <dbReference type="EC" id="6.1.1.10"/>
    </reaction>
</comment>
<dbReference type="Gene3D" id="2.20.28.20">
    <property type="entry name" value="Methionyl-tRNA synthetase, Zn-domain"/>
    <property type="match status" value="1"/>
</dbReference>
<dbReference type="InterPro" id="IPR014758">
    <property type="entry name" value="Met-tRNA_synth"/>
</dbReference>
<dbReference type="NCBIfam" id="NF001100">
    <property type="entry name" value="PRK00133.1"/>
    <property type="match status" value="1"/>
</dbReference>
<evidence type="ECO:0000256" key="6">
    <source>
        <dbReference type="ARBA" id="ARBA00022555"/>
    </source>
</evidence>
<dbReference type="GO" id="GO:0006431">
    <property type="term" value="P:methionyl-tRNA aminoacylation"/>
    <property type="evidence" value="ECO:0007669"/>
    <property type="project" value="InterPro"/>
</dbReference>
<dbReference type="PANTHER" id="PTHR45765:SF1">
    <property type="entry name" value="METHIONINE--TRNA LIGASE, CYTOPLASMIC"/>
    <property type="match status" value="1"/>
</dbReference>
<evidence type="ECO:0000259" key="17">
    <source>
        <dbReference type="PROSITE" id="PS50405"/>
    </source>
</evidence>
<dbReference type="GO" id="GO:0005829">
    <property type="term" value="C:cytosol"/>
    <property type="evidence" value="ECO:0007669"/>
    <property type="project" value="TreeGrafter"/>
</dbReference>
<evidence type="ECO:0000256" key="1">
    <source>
        <dbReference type="ARBA" id="ARBA00004496"/>
    </source>
</evidence>
<evidence type="ECO:0000256" key="16">
    <source>
        <dbReference type="SAM" id="MobiDB-lite"/>
    </source>
</evidence>
<reference evidence="19" key="1">
    <citation type="submission" date="2015-12" db="EMBL/GenBank/DDBJ databases">
        <title>De novo transcriptome assembly of four potential Pierce s Disease insect vectors from Arizona vineyards.</title>
        <authorList>
            <person name="Tassone E.E."/>
        </authorList>
    </citation>
    <scope>NUCLEOTIDE SEQUENCE</scope>
</reference>
<evidence type="ECO:0000313" key="19">
    <source>
        <dbReference type="EMBL" id="JAS25105.1"/>
    </source>
</evidence>
<feature type="compositionally biased region" description="Basic residues" evidence="16">
    <location>
        <begin position="888"/>
        <end position="899"/>
    </location>
</feature>
<protein>
    <recommendedName>
        <fullName evidence="4">Methionine--tRNA ligase, cytoplasmic</fullName>
        <ecNumber evidence="3">6.1.1.10</ecNumber>
    </recommendedName>
    <alternativeName>
        <fullName evidence="13">Methionyl-tRNA synthetase</fullName>
    </alternativeName>
</protein>
<evidence type="ECO:0000256" key="15">
    <source>
        <dbReference type="RuleBase" id="RU363039"/>
    </source>
</evidence>
<dbReference type="PANTHER" id="PTHR45765">
    <property type="entry name" value="METHIONINE--TRNA LIGASE"/>
    <property type="match status" value="1"/>
</dbReference>
<evidence type="ECO:0000256" key="14">
    <source>
        <dbReference type="ARBA" id="ARBA00047364"/>
    </source>
</evidence>
<dbReference type="InterPro" id="IPR041598">
    <property type="entry name" value="MARS_N"/>
</dbReference>
<dbReference type="InterPro" id="IPR033911">
    <property type="entry name" value="MetRS_core"/>
</dbReference>
<keyword evidence="9 15" id="KW-0067">ATP-binding</keyword>
<evidence type="ECO:0000256" key="4">
    <source>
        <dbReference type="ARBA" id="ARBA00018335"/>
    </source>
</evidence>
<evidence type="ECO:0000256" key="13">
    <source>
        <dbReference type="ARBA" id="ARBA00030904"/>
    </source>
</evidence>
<dbReference type="GO" id="GO:0000049">
    <property type="term" value="F:tRNA binding"/>
    <property type="evidence" value="ECO:0007669"/>
    <property type="project" value="UniProtKB-KW"/>
</dbReference>
<keyword evidence="6" id="KW-0820">tRNA-binding</keyword>
<dbReference type="PROSITE" id="PS51185">
    <property type="entry name" value="WHEP_TRS_2"/>
    <property type="match status" value="1"/>
</dbReference>
<dbReference type="NCBIfam" id="TIGR00398">
    <property type="entry name" value="metG"/>
    <property type="match status" value="1"/>
</dbReference>
<evidence type="ECO:0000256" key="9">
    <source>
        <dbReference type="ARBA" id="ARBA00022840"/>
    </source>
</evidence>
<sequence length="899" mass="101851">MKLYTNHNNISALKILISANFSGKNVNICFEEPGIVSDFIPKKLPLLETDQGKYLFSANASSFYLFSSSNEISFEVNSWLDWEALHLQPSLITCIESKYNIIDPVIKLVSILDQHLSKSTFLVENNVTVADVVVWCSLYPIMTNDKLCNVVCSNKEFLQKWFCKLREIEHFKDGVATLNPTNSQACLDMIVSSFGIHPSSLSKQLTFEKSSEIDKEKDVAVSDEEISLVEDAWINGSKKRILPIPQVAPVLPKSGEKNVLITSALPYVNNVPHLGNLIGCVLSADVFARYSRLRNWNTLYVSGTDEYGTATETKALEEGLTPKEICDKYFAIHSSIYSWFNIDFDIFGRTTNVEQTEVVQEMFLKCHKNGYTTTSSVEQLLCEKCDRYLADRFVEGTCPDCSYDDARGDQCDSCGHLINATELINPRCKICRSKPTIKESQQLFLDLPKLEPELKDWSSKGSNVWSNNAMVITKAWLKQGLNPRCITRDLKWGIPVPLQGFEQKVFYVWFDAPIGYISMTKKYTEKWREWWKPFKGVEVTFFQFMAKDNVPFHSIMFPATLMACNENYVLVDHLMATEYLNYEDGKFSKSRGIGVFGNDAKDTGIPSDIFRFYLLYIRPEGQDASFSWLDLATKNNTELLNNLGNFINRALVFVEKNFNSQIPNIEPYKEDYIFLALITREVQSYINALDKAKLKDGIKFILNISRHGNFYMQSNQPWVLLKQSDEDKIRAGTILGICCNIACLLGILLKPYMPKISQIIGEQLRAPTDVWVLDEHVYQYLQSGHIIGKPSPLFSKIEMSTVEELKARFSGRQKSSTPDLTTPLSSTNISSEVTKEKMEAAVAKQAELVRTLKASSDKSVWQPQVTVLLDMKKQLAALLGEPEPVTSSKKKSKGAKNTK</sequence>
<dbReference type="AlphaFoldDB" id="A0A1B6DHK9"/>
<dbReference type="PROSITE" id="PS00178">
    <property type="entry name" value="AA_TRNA_LIGASE_I"/>
    <property type="match status" value="1"/>
</dbReference>
<evidence type="ECO:0000256" key="10">
    <source>
        <dbReference type="ARBA" id="ARBA00022884"/>
    </source>
</evidence>
<name>A0A1B6DHK9_9HEMI</name>
<dbReference type="FunFam" id="1.10.730.10:FF:000031">
    <property type="entry name" value="Putative Methionyl-tRNA synthetase"/>
    <property type="match status" value="1"/>
</dbReference>
<evidence type="ECO:0000256" key="11">
    <source>
        <dbReference type="ARBA" id="ARBA00022917"/>
    </source>
</evidence>
<dbReference type="Gene3D" id="1.10.730.10">
    <property type="entry name" value="Isoleucyl-tRNA Synthetase, Domain 1"/>
    <property type="match status" value="1"/>
</dbReference>
<proteinExistence type="inferred from homology"/>
<keyword evidence="5" id="KW-0963">Cytoplasm</keyword>
<evidence type="ECO:0000256" key="8">
    <source>
        <dbReference type="ARBA" id="ARBA00022741"/>
    </source>
</evidence>
<dbReference type="SMART" id="SM00991">
    <property type="entry name" value="WHEP-TRS"/>
    <property type="match status" value="1"/>
</dbReference>
<dbReference type="InterPro" id="IPR010987">
    <property type="entry name" value="Glutathione-S-Trfase_C-like"/>
</dbReference>
<evidence type="ECO:0000256" key="5">
    <source>
        <dbReference type="ARBA" id="ARBA00022490"/>
    </source>
</evidence>
<dbReference type="Pfam" id="PF19303">
    <property type="entry name" value="Anticodon_3"/>
    <property type="match status" value="1"/>
</dbReference>
<dbReference type="Gene3D" id="1.10.287.10">
    <property type="entry name" value="S15/NS1, RNA-binding"/>
    <property type="match status" value="1"/>
</dbReference>
<evidence type="ECO:0000256" key="3">
    <source>
        <dbReference type="ARBA" id="ARBA00012838"/>
    </source>
</evidence>
<dbReference type="HAMAP" id="MF_00098">
    <property type="entry name" value="Met_tRNA_synth_type1"/>
    <property type="match status" value="1"/>
</dbReference>
<keyword evidence="10" id="KW-0694">RNA-binding</keyword>
<dbReference type="PROSITE" id="PS50405">
    <property type="entry name" value="GST_CTER"/>
    <property type="match status" value="1"/>
</dbReference>
<dbReference type="Gene3D" id="1.20.1050.10">
    <property type="match status" value="1"/>
</dbReference>
<dbReference type="SUPFAM" id="SSF47323">
    <property type="entry name" value="Anticodon-binding domain of a subclass of class I aminoacyl-tRNA synthetases"/>
    <property type="match status" value="1"/>
</dbReference>
<dbReference type="InterPro" id="IPR001412">
    <property type="entry name" value="aa-tRNA-synth_I_CS"/>
</dbReference>
<evidence type="ECO:0000256" key="12">
    <source>
        <dbReference type="ARBA" id="ARBA00023146"/>
    </source>
</evidence>
<dbReference type="InterPro" id="IPR000738">
    <property type="entry name" value="WHEP-TRS_dom"/>
</dbReference>
<keyword evidence="8 15" id="KW-0547">Nucleotide-binding</keyword>
<dbReference type="InterPro" id="IPR014729">
    <property type="entry name" value="Rossmann-like_a/b/a_fold"/>
</dbReference>
<dbReference type="SUPFAM" id="SSF47616">
    <property type="entry name" value="GST C-terminal domain-like"/>
    <property type="match status" value="1"/>
</dbReference>